<reference evidence="3" key="1">
    <citation type="submission" date="2023-07" db="EMBL/GenBank/DDBJ databases">
        <title>30 novel species of actinomycetes from the DSMZ collection.</title>
        <authorList>
            <person name="Nouioui I."/>
        </authorList>
    </citation>
    <scope>NUCLEOTIDE SEQUENCE [LARGE SCALE GENOMIC DNA]</scope>
    <source>
        <strain evidence="3">DSM 44915</strain>
    </source>
</reference>
<comment type="caution">
    <text evidence="2">The sequence shown here is derived from an EMBL/GenBank/DDBJ whole genome shotgun (WGS) entry which is preliminary data.</text>
</comment>
<accession>A0ABU2K039</accession>
<evidence type="ECO:0000256" key="1">
    <source>
        <dbReference type="SAM" id="Phobius"/>
    </source>
</evidence>
<feature type="transmembrane region" description="Helical" evidence="1">
    <location>
        <begin position="6"/>
        <end position="27"/>
    </location>
</feature>
<keyword evidence="3" id="KW-1185">Reference proteome</keyword>
<name>A0ABU2K039_9ACTN</name>
<dbReference type="Proteomes" id="UP001183410">
    <property type="component" value="Unassembled WGS sequence"/>
</dbReference>
<gene>
    <name evidence="2" type="ORF">RM844_30530</name>
</gene>
<evidence type="ECO:0000313" key="3">
    <source>
        <dbReference type="Proteomes" id="UP001183410"/>
    </source>
</evidence>
<sequence>MSAYVPLIAVAAGLIAVGVGLVVLAHLPGLTRSTGPVPEPTPGEAELDAWRAALAAELAADLDGALRRHGLADTP</sequence>
<organism evidence="2 3">
    <name type="scientific">Streptomyces chisholmiae</name>
    <dbReference type="NCBI Taxonomy" id="3075540"/>
    <lineage>
        <taxon>Bacteria</taxon>
        <taxon>Bacillati</taxon>
        <taxon>Actinomycetota</taxon>
        <taxon>Actinomycetes</taxon>
        <taxon>Kitasatosporales</taxon>
        <taxon>Streptomycetaceae</taxon>
        <taxon>Streptomyces</taxon>
    </lineage>
</organism>
<keyword evidence="1" id="KW-0812">Transmembrane</keyword>
<proteinExistence type="predicted"/>
<dbReference type="EMBL" id="JAVREO010000029">
    <property type="protein sequence ID" value="MDT0270618.1"/>
    <property type="molecule type" value="Genomic_DNA"/>
</dbReference>
<keyword evidence="1" id="KW-0472">Membrane</keyword>
<keyword evidence="1" id="KW-1133">Transmembrane helix</keyword>
<evidence type="ECO:0000313" key="2">
    <source>
        <dbReference type="EMBL" id="MDT0270618.1"/>
    </source>
</evidence>
<dbReference type="RefSeq" id="WP_311670682.1">
    <property type="nucleotide sequence ID" value="NZ_JAVREO010000029.1"/>
</dbReference>
<protein>
    <submittedName>
        <fullName evidence="2">Uncharacterized protein</fullName>
    </submittedName>
</protein>